<proteinExistence type="predicted"/>
<dbReference type="STRING" id="571298.SAMN04488026_10287"/>
<reference evidence="1 2" key="1">
    <citation type="submission" date="2016-10" db="EMBL/GenBank/DDBJ databases">
        <authorList>
            <person name="de Groot N.N."/>
        </authorList>
    </citation>
    <scope>NUCLEOTIDE SEQUENCE [LARGE SCALE GENOMIC DNA]</scope>
    <source>
        <strain evidence="1 2">DSM 25294</strain>
    </source>
</reference>
<dbReference type="OrthoDB" id="7540582at2"/>
<accession>A0A1G8Y2U5</accession>
<dbReference type="Proteomes" id="UP000199382">
    <property type="component" value="Unassembled WGS sequence"/>
</dbReference>
<evidence type="ECO:0000313" key="2">
    <source>
        <dbReference type="Proteomes" id="UP000199382"/>
    </source>
</evidence>
<organism evidence="1 2">
    <name type="scientific">Aliiruegeria lutimaris</name>
    <dbReference type="NCBI Taxonomy" id="571298"/>
    <lineage>
        <taxon>Bacteria</taxon>
        <taxon>Pseudomonadati</taxon>
        <taxon>Pseudomonadota</taxon>
        <taxon>Alphaproteobacteria</taxon>
        <taxon>Rhodobacterales</taxon>
        <taxon>Roseobacteraceae</taxon>
        <taxon>Aliiruegeria</taxon>
    </lineage>
</organism>
<dbReference type="SUPFAM" id="SSF52540">
    <property type="entry name" value="P-loop containing nucleoside triphosphate hydrolases"/>
    <property type="match status" value="1"/>
</dbReference>
<keyword evidence="2" id="KW-1185">Reference proteome</keyword>
<dbReference type="Gene3D" id="3.40.50.300">
    <property type="entry name" value="P-loop containing nucleotide triphosphate hydrolases"/>
    <property type="match status" value="1"/>
</dbReference>
<evidence type="ECO:0008006" key="3">
    <source>
        <dbReference type="Google" id="ProtNLM"/>
    </source>
</evidence>
<dbReference type="InterPro" id="IPR027417">
    <property type="entry name" value="P-loop_NTPase"/>
</dbReference>
<sequence length="340" mass="39457">MSEPQRYVHVGFPKSASSSLQNFYFGVHPDCLHLGLGYESKGNTYFDEGVERVSEVDIRLKKEFLWDLEDCQKLMQPAFDYAKENNYKAVGLSNEFHSFALGNEVDTADKARRLRQLFGDGTKAIIVIREQFSFLKSLYLELLKGGYGGTYRKYLEYTYLYQVRSWCTDICYDNMYNLYVNEFGKENVCMVVFEQLKKDPAAFLTTIANSIGISTDIQEMRAVNTQAESMGWYEQLRRYNEKFPREFGTKFFEPFNMNRMRAYFHNELGVAVPHDRLADDILRIPINQAAQKISEISPVSDLSLKIPEGLEARMTEMFAASNRRLQELAGFDLEQYGYRL</sequence>
<dbReference type="RefSeq" id="WP_093157177.1">
    <property type="nucleotide sequence ID" value="NZ_FNEK01000028.1"/>
</dbReference>
<dbReference type="EMBL" id="FNEK01000028">
    <property type="protein sequence ID" value="SDJ97189.1"/>
    <property type="molecule type" value="Genomic_DNA"/>
</dbReference>
<name>A0A1G8Y2U5_9RHOB</name>
<gene>
    <name evidence="1" type="ORF">SAMN04488026_10287</name>
</gene>
<dbReference type="AlphaFoldDB" id="A0A1G8Y2U5"/>
<evidence type="ECO:0000313" key="1">
    <source>
        <dbReference type="EMBL" id="SDJ97189.1"/>
    </source>
</evidence>
<protein>
    <recommendedName>
        <fullName evidence="3">Sulfotransferase family protein</fullName>
    </recommendedName>
</protein>